<keyword evidence="2" id="KW-0675">Receptor</keyword>
<keyword evidence="3" id="KW-1185">Reference proteome</keyword>
<feature type="chain" id="PRO_5029483627" evidence="1">
    <location>
        <begin position="18"/>
        <end position="148"/>
    </location>
</feature>
<accession>A0A7J6WI56</accession>
<dbReference type="EMBL" id="JABWDY010016191">
    <property type="protein sequence ID" value="KAF5196290.1"/>
    <property type="molecule type" value="Genomic_DNA"/>
</dbReference>
<sequence>MLVLAVVIISMFDGSYAAFNPVDNYLIACGSSRNVTFHGRVFVPDSQQSSFVLKSQGDTAIVTSNSNSNSNVPSLIFQSARIFPAITSYKFDIHQQGRHWVRLYFFPLPNSGNDLESAPITVVTDKFVLINNFTSRIIMVLICLRTIP</sequence>
<name>A0A7J6WI56_THATH</name>
<dbReference type="Gene3D" id="2.60.120.430">
    <property type="entry name" value="Galactose-binding lectin"/>
    <property type="match status" value="1"/>
</dbReference>
<feature type="signal peptide" evidence="1">
    <location>
        <begin position="1"/>
        <end position="17"/>
    </location>
</feature>
<reference evidence="2 3" key="1">
    <citation type="submission" date="2020-06" db="EMBL/GenBank/DDBJ databases">
        <title>Transcriptomic and genomic resources for Thalictrum thalictroides and T. hernandezii: Facilitating candidate gene discovery in an emerging model plant lineage.</title>
        <authorList>
            <person name="Arias T."/>
            <person name="Riano-Pachon D.M."/>
            <person name="Di Stilio V.S."/>
        </authorList>
    </citation>
    <scope>NUCLEOTIDE SEQUENCE [LARGE SCALE GENOMIC DNA]</scope>
    <source>
        <strain evidence="3">cv. WT478/WT964</strain>
        <tissue evidence="2">Leaves</tissue>
    </source>
</reference>
<dbReference type="AlphaFoldDB" id="A0A7J6WI56"/>
<keyword evidence="2" id="KW-0808">Transferase</keyword>
<dbReference type="InterPro" id="IPR045272">
    <property type="entry name" value="ANXUR1/2-like"/>
</dbReference>
<keyword evidence="1" id="KW-0732">Signal</keyword>
<proteinExistence type="predicted"/>
<evidence type="ECO:0000313" key="2">
    <source>
        <dbReference type="EMBL" id="KAF5196290.1"/>
    </source>
</evidence>
<dbReference type="PANTHER" id="PTHR34590:SF10">
    <property type="entry name" value="RECEPTOR-LIKE PROTEIN KINASE HERK 1"/>
    <property type="match status" value="1"/>
</dbReference>
<dbReference type="PANTHER" id="PTHR34590">
    <property type="entry name" value="OS03G0124300 PROTEIN-RELATED"/>
    <property type="match status" value="1"/>
</dbReference>
<evidence type="ECO:0000313" key="3">
    <source>
        <dbReference type="Proteomes" id="UP000554482"/>
    </source>
</evidence>
<keyword evidence="2" id="KW-0418">Kinase</keyword>
<organism evidence="2 3">
    <name type="scientific">Thalictrum thalictroides</name>
    <name type="common">Rue-anemone</name>
    <name type="synonym">Anemone thalictroides</name>
    <dbReference type="NCBI Taxonomy" id="46969"/>
    <lineage>
        <taxon>Eukaryota</taxon>
        <taxon>Viridiplantae</taxon>
        <taxon>Streptophyta</taxon>
        <taxon>Embryophyta</taxon>
        <taxon>Tracheophyta</taxon>
        <taxon>Spermatophyta</taxon>
        <taxon>Magnoliopsida</taxon>
        <taxon>Ranunculales</taxon>
        <taxon>Ranunculaceae</taxon>
        <taxon>Thalictroideae</taxon>
        <taxon>Thalictrum</taxon>
    </lineage>
</organism>
<protein>
    <submittedName>
        <fullName evidence="2">Receptor-like protein kinase theseus</fullName>
    </submittedName>
</protein>
<dbReference type="GO" id="GO:0004714">
    <property type="term" value="F:transmembrane receptor protein tyrosine kinase activity"/>
    <property type="evidence" value="ECO:0007669"/>
    <property type="project" value="InterPro"/>
</dbReference>
<comment type="caution">
    <text evidence="2">The sequence shown here is derived from an EMBL/GenBank/DDBJ whole genome shotgun (WGS) entry which is preliminary data.</text>
</comment>
<dbReference type="OrthoDB" id="1938281at2759"/>
<gene>
    <name evidence="2" type="ORF">FRX31_014123</name>
</gene>
<dbReference type="Proteomes" id="UP000554482">
    <property type="component" value="Unassembled WGS sequence"/>
</dbReference>
<evidence type="ECO:0000256" key="1">
    <source>
        <dbReference type="SAM" id="SignalP"/>
    </source>
</evidence>